<comment type="similarity">
    <text evidence="1">Belongs to the metallo-dependent hydrolases superfamily. TatD-type hydrolase family.</text>
</comment>
<dbReference type="InterPro" id="IPR001130">
    <property type="entry name" value="TatD-like"/>
</dbReference>
<dbReference type="FunFam" id="3.20.20.140:FF:000005">
    <property type="entry name" value="TatD family hydrolase"/>
    <property type="match status" value="1"/>
</dbReference>
<dbReference type="GO" id="GO:0004536">
    <property type="term" value="F:DNA nuclease activity"/>
    <property type="evidence" value="ECO:0007669"/>
    <property type="project" value="InterPro"/>
</dbReference>
<reference evidence="5 6" key="1">
    <citation type="submission" date="2018-12" db="EMBL/GenBank/DDBJ databases">
        <title>Rubrispira sanarue gen. nov., sp., nov., a member of the order Silvanigrellales, isolated from a brackish lake in Hamamatsu Japan.</title>
        <authorList>
            <person name="Maejima Y."/>
            <person name="Iino T."/>
            <person name="Muraguchi Y."/>
            <person name="Fukuda K."/>
            <person name="Nojiri H."/>
            <person name="Ohkuma M."/>
            <person name="Moriuchi R."/>
            <person name="Dohra H."/>
            <person name="Kimbara K."/>
            <person name="Shintani M."/>
        </authorList>
    </citation>
    <scope>NUCLEOTIDE SEQUENCE [LARGE SCALE GENOMIC DNA]</scope>
    <source>
        <strain evidence="5 6">RF1110005</strain>
    </source>
</reference>
<dbReference type="GO" id="GO:0005829">
    <property type="term" value="C:cytosol"/>
    <property type="evidence" value="ECO:0007669"/>
    <property type="project" value="TreeGrafter"/>
</dbReference>
<dbReference type="PROSITE" id="PS01091">
    <property type="entry name" value="TATD_3"/>
    <property type="match status" value="1"/>
</dbReference>
<keyword evidence="3" id="KW-0378">Hydrolase</keyword>
<feature type="binding site" evidence="4">
    <location>
        <position position="205"/>
    </location>
    <ligand>
        <name>a divalent metal cation</name>
        <dbReference type="ChEBI" id="CHEBI:60240"/>
        <label>1</label>
    </ligand>
</feature>
<keyword evidence="6" id="KW-1185">Reference proteome</keyword>
<dbReference type="GO" id="GO:0046872">
    <property type="term" value="F:metal ion binding"/>
    <property type="evidence" value="ECO:0007669"/>
    <property type="project" value="UniProtKB-KW"/>
</dbReference>
<feature type="binding site" evidence="4">
    <location>
        <position position="130"/>
    </location>
    <ligand>
        <name>a divalent metal cation</name>
        <dbReference type="ChEBI" id="CHEBI:60240"/>
        <label>2</label>
    </ligand>
</feature>
<evidence type="ECO:0000313" key="5">
    <source>
        <dbReference type="EMBL" id="BBH52303.1"/>
    </source>
</evidence>
<dbReference type="InterPro" id="IPR015991">
    <property type="entry name" value="TatD/YcfH-like"/>
</dbReference>
<dbReference type="NCBIfam" id="TIGR00010">
    <property type="entry name" value="YchF/TatD family DNA exonuclease"/>
    <property type="match status" value="1"/>
</dbReference>
<dbReference type="KEGG" id="sbf:JCM31447_07440"/>
<feature type="binding site" evidence="4">
    <location>
        <position position="155"/>
    </location>
    <ligand>
        <name>a divalent metal cation</name>
        <dbReference type="ChEBI" id="CHEBI:60240"/>
        <label>2</label>
    </ligand>
</feature>
<evidence type="ECO:0000256" key="1">
    <source>
        <dbReference type="ARBA" id="ARBA00009275"/>
    </source>
</evidence>
<dbReference type="OrthoDB" id="5290141at2"/>
<dbReference type="PANTHER" id="PTHR46124:SF2">
    <property type="entry name" value="D-AMINOACYL-TRNA DEACYLASE"/>
    <property type="match status" value="1"/>
</dbReference>
<organism evidence="5 6">
    <name type="scientific">Fluviispira sanaruensis</name>
    <dbReference type="NCBI Taxonomy" id="2493639"/>
    <lineage>
        <taxon>Bacteria</taxon>
        <taxon>Pseudomonadati</taxon>
        <taxon>Bdellovibrionota</taxon>
        <taxon>Oligoflexia</taxon>
        <taxon>Silvanigrellales</taxon>
        <taxon>Silvanigrellaceae</taxon>
        <taxon>Fluviispira</taxon>
    </lineage>
</organism>
<evidence type="ECO:0000256" key="3">
    <source>
        <dbReference type="ARBA" id="ARBA00022801"/>
    </source>
</evidence>
<dbReference type="CDD" id="cd01310">
    <property type="entry name" value="TatD_DNAse"/>
    <property type="match status" value="1"/>
</dbReference>
<feature type="binding site" evidence="4">
    <location>
        <position position="9"/>
    </location>
    <ligand>
        <name>a divalent metal cation</name>
        <dbReference type="ChEBI" id="CHEBI:60240"/>
        <label>1</label>
    </ligand>
</feature>
<dbReference type="SUPFAM" id="SSF51556">
    <property type="entry name" value="Metallo-dependent hydrolases"/>
    <property type="match status" value="1"/>
</dbReference>
<sequence>MHLIDTHCHLVSDKLKNNLPEIIERAKACGVKKIINIAYNPQTIILAQEQVKTSDILYATLGIQPHDAKEFSIEEAEKVRPVALTNKKIVGIGEIGLDSHYTLSPIDKQIECFEYFLQIALDTNLPIVVHMRETHNEVYSRIKKYSQKGLKGVIHCFTGTLEQAKDYLSENFYLSFSGIVTFKNASELHEVAKYVPHDKILIETDSPYLSPVPLRGKTNEPAHILHTCEFIAKLRNLKPEELAEITAKNSEDLFYRLRSPV</sequence>
<protein>
    <submittedName>
        <fullName evidence="5">TatD family deoxyribonuclease</fullName>
    </submittedName>
</protein>
<feature type="binding site" evidence="4">
    <location>
        <position position="94"/>
    </location>
    <ligand>
        <name>a divalent metal cation</name>
        <dbReference type="ChEBI" id="CHEBI:60240"/>
        <label>1</label>
    </ligand>
</feature>
<dbReference type="EMBL" id="AP019368">
    <property type="protein sequence ID" value="BBH52303.1"/>
    <property type="molecule type" value="Genomic_DNA"/>
</dbReference>
<feature type="binding site" evidence="4">
    <location>
        <position position="7"/>
    </location>
    <ligand>
        <name>a divalent metal cation</name>
        <dbReference type="ChEBI" id="CHEBI:60240"/>
        <label>1</label>
    </ligand>
</feature>
<dbReference type="InterPro" id="IPR018228">
    <property type="entry name" value="DNase_TatD-rel_CS"/>
</dbReference>
<evidence type="ECO:0000256" key="4">
    <source>
        <dbReference type="PIRSR" id="PIRSR005902-1"/>
    </source>
</evidence>
<dbReference type="Proteomes" id="UP000291236">
    <property type="component" value="Chromosome"/>
</dbReference>
<dbReference type="RefSeq" id="WP_130606674.1">
    <property type="nucleotide sequence ID" value="NZ_AP019368.1"/>
</dbReference>
<dbReference type="InterPro" id="IPR032466">
    <property type="entry name" value="Metal_Hydrolase"/>
</dbReference>
<dbReference type="AlphaFoldDB" id="A0A4P2VH78"/>
<name>A0A4P2VH78_FLUSA</name>
<gene>
    <name evidence="5" type="ORF">JCM31447_07440</name>
</gene>
<dbReference type="GO" id="GO:0016788">
    <property type="term" value="F:hydrolase activity, acting on ester bonds"/>
    <property type="evidence" value="ECO:0007669"/>
    <property type="project" value="InterPro"/>
</dbReference>
<evidence type="ECO:0000256" key="2">
    <source>
        <dbReference type="ARBA" id="ARBA00022723"/>
    </source>
</evidence>
<keyword evidence="2 4" id="KW-0479">Metal-binding</keyword>
<proteinExistence type="inferred from homology"/>
<dbReference type="PANTHER" id="PTHR46124">
    <property type="entry name" value="D-AMINOACYL-TRNA DEACYLASE"/>
    <property type="match status" value="1"/>
</dbReference>
<accession>A0A4P2VH78</accession>
<dbReference type="Gene3D" id="3.20.20.140">
    <property type="entry name" value="Metal-dependent hydrolases"/>
    <property type="match status" value="1"/>
</dbReference>
<dbReference type="PIRSF" id="PIRSF005902">
    <property type="entry name" value="DNase_TatD"/>
    <property type="match status" value="1"/>
</dbReference>
<evidence type="ECO:0000313" key="6">
    <source>
        <dbReference type="Proteomes" id="UP000291236"/>
    </source>
</evidence>
<dbReference type="Pfam" id="PF01026">
    <property type="entry name" value="TatD_DNase"/>
    <property type="match status" value="1"/>
</dbReference>